<dbReference type="GeneID" id="99505446"/>
<organism evidence="1 2">
    <name type="scientific">Pseudoalteromonas lipolytica</name>
    <dbReference type="NCBI Taxonomy" id="570156"/>
    <lineage>
        <taxon>Bacteria</taxon>
        <taxon>Pseudomonadati</taxon>
        <taxon>Pseudomonadota</taxon>
        <taxon>Gammaproteobacteria</taxon>
        <taxon>Alteromonadales</taxon>
        <taxon>Pseudoalteromonadaceae</taxon>
        <taxon>Pseudoalteromonas</taxon>
    </lineage>
</organism>
<dbReference type="RefSeq" id="WP_118844286.1">
    <property type="nucleotide sequence ID" value="NZ_CP032090.1"/>
</dbReference>
<evidence type="ECO:0000313" key="2">
    <source>
        <dbReference type="Proteomes" id="UP000264605"/>
    </source>
</evidence>
<proteinExistence type="predicted"/>
<accession>A0AAD0WCB7</accession>
<gene>
    <name evidence="1" type="ORF">D0907_08240</name>
</gene>
<reference evidence="1 2" key="1">
    <citation type="submission" date="2018-08" db="EMBL/GenBank/DDBJ databases">
        <title>Draft genome sequence of Pseudoalteromonas donghaensis HJ51.</title>
        <authorList>
            <person name="Oh J."/>
            <person name="Roh D."/>
        </authorList>
    </citation>
    <scope>NUCLEOTIDE SEQUENCE [LARGE SCALE GENOMIC DNA]</scope>
    <source>
        <strain evidence="1 2">HJ51</strain>
    </source>
</reference>
<evidence type="ECO:0000313" key="1">
    <source>
        <dbReference type="EMBL" id="AXV65257.1"/>
    </source>
</evidence>
<name>A0AAD0WCB7_9GAMM</name>
<dbReference type="AlphaFoldDB" id="A0AAD0WCB7"/>
<dbReference type="KEGG" id="pdj:D0907_08240"/>
<protein>
    <submittedName>
        <fullName evidence="1">Uncharacterized protein</fullName>
    </submittedName>
</protein>
<sequence length="173" mass="20006">MSYSLVQLYHLVETTRKGLIDGLPSKQRQTLYEMLRGMSEDEFELLSHQHREAAQILCKQSFEQIYQLLPPHSFVPIEPHVVVELLAQFVPWEMVGDALIHYHFAIDHLSRAAAYLMPFDDVSELADPTAFLIDRVACASSAFSHIYYEPYDEWPYDERNPFEAPPEPNRGGH</sequence>
<dbReference type="Proteomes" id="UP000264605">
    <property type="component" value="Chromosome"/>
</dbReference>
<dbReference type="EMBL" id="CP032090">
    <property type="protein sequence ID" value="AXV65257.1"/>
    <property type="molecule type" value="Genomic_DNA"/>
</dbReference>